<evidence type="ECO:0000256" key="5">
    <source>
        <dbReference type="ARBA" id="ARBA00023054"/>
    </source>
</evidence>
<dbReference type="InterPro" id="IPR038926">
    <property type="entry name" value="CEP55"/>
</dbReference>
<evidence type="ECO:0000256" key="2">
    <source>
        <dbReference type="ARBA" id="ARBA00004476"/>
    </source>
</evidence>
<comment type="function">
    <text evidence="7">Plays a role in mitotic exit and cytokinesis. Recruits PDCD6IP and TSG101 to midbody during cytokinesis. Required for successful completion of cytokinesis. Not required for microtubule nucleation. Plays a role in the development of the brain and kidney.</text>
</comment>
<evidence type="ECO:0000256" key="9">
    <source>
        <dbReference type="SAM" id="Coils"/>
    </source>
</evidence>
<reference evidence="13" key="1">
    <citation type="submission" date="2025-08" db="UniProtKB">
        <authorList>
            <consortium name="RefSeq"/>
        </authorList>
    </citation>
    <scope>IDENTIFICATION</scope>
</reference>
<dbReference type="KEGG" id="char:105891175"/>
<dbReference type="GeneID" id="105891175"/>
<evidence type="ECO:0000256" key="7">
    <source>
        <dbReference type="ARBA" id="ARBA00055531"/>
    </source>
</evidence>
<keyword evidence="5 9" id="KW-0175">Coiled coil</keyword>
<dbReference type="CTD" id="553800"/>
<protein>
    <recommendedName>
        <fullName evidence="8">Centrosomal protein of 55 kDa</fullName>
    </recommendedName>
</protein>
<evidence type="ECO:0000256" key="8">
    <source>
        <dbReference type="ARBA" id="ARBA00069787"/>
    </source>
</evidence>
<dbReference type="GO" id="GO:0000281">
    <property type="term" value="P:mitotic cytokinesis"/>
    <property type="evidence" value="ECO:0007669"/>
    <property type="project" value="InterPro"/>
</dbReference>
<feature type="region of interest" description="Disordered" evidence="10">
    <location>
        <begin position="276"/>
        <end position="310"/>
    </location>
</feature>
<feature type="compositionally biased region" description="Polar residues" evidence="10">
    <location>
        <begin position="289"/>
        <end position="300"/>
    </location>
</feature>
<dbReference type="GO" id="GO:0032154">
    <property type="term" value="C:cleavage furrow"/>
    <property type="evidence" value="ECO:0007669"/>
    <property type="project" value="UniProtKB-SubCell"/>
</dbReference>
<keyword evidence="6" id="KW-0206">Cytoskeleton</keyword>
<name>A0A6P3VJ13_CLUHA</name>
<evidence type="ECO:0000256" key="6">
    <source>
        <dbReference type="ARBA" id="ARBA00023212"/>
    </source>
</evidence>
<sequence>MTARGAKDAIVNKLGFKSNGSKLELELDKLRRENAQMRKNMDEMSRRHGQKNPDSDKTKLLQRIVCLETLREKNSQQLLTKDHEIAMLRQQLRSAQGEVVASLHSQLDEKKKETEQREKLFQSLTLETENLKNRLASVTERCQALEKRDPTAQVPPGDVAVMQDQLRDALDKNQHWLVYDQQREVYVQGLLARTQELEQQVNQTTQQHNKEGSSEANKTSTATQHELQQLKQQHEQQLKQQHEQQIKQQQEQTKQLQEARRDAELLREKASRAERELEELRQKAGRAQTEAQVERQTSQLAGREAQEQRERVAKAEREADSLREKVIRAQEEARALRGRYEEKRQELENTDALLEEERKRASELLLQVNLLQKSMLNQHDEQKRVDILEQQVQLSVRDFETEKLDRQELQHQLHRMLKELRKAREQISRLEATKHQSRFSEPSSYTRRLTLEDPAPGLTSPSKVLDESFLECPKCHTTYPTSQHRELLTHIDYCCA</sequence>
<dbReference type="OrthoDB" id="8441172at2759"/>
<dbReference type="Pfam" id="PF12180">
    <property type="entry name" value="EABR"/>
    <property type="match status" value="1"/>
</dbReference>
<feature type="region of interest" description="Disordered" evidence="10">
    <location>
        <begin position="201"/>
        <end position="263"/>
    </location>
</feature>
<dbReference type="FunFam" id="1.20.5.1180:FF:000002">
    <property type="entry name" value="Centrosomal protein of 55 kDa"/>
    <property type="match status" value="1"/>
</dbReference>
<dbReference type="Gene3D" id="1.20.5.1180">
    <property type="entry name" value="Geminin coiled-coil domain"/>
    <property type="match status" value="1"/>
</dbReference>
<dbReference type="AlphaFoldDB" id="A0A6P3VJ13"/>
<evidence type="ECO:0000256" key="1">
    <source>
        <dbReference type="ARBA" id="ARBA00004114"/>
    </source>
</evidence>
<feature type="compositionally biased region" description="Polar residues" evidence="10">
    <location>
        <begin position="214"/>
        <end position="223"/>
    </location>
</feature>
<dbReference type="PANTHER" id="PTHR31838">
    <property type="entry name" value="CENTROSOMAL PROTEIN OF 55 KDA"/>
    <property type="match status" value="1"/>
</dbReference>
<organism evidence="12 13">
    <name type="scientific">Clupea harengus</name>
    <name type="common">Atlantic herring</name>
    <dbReference type="NCBI Taxonomy" id="7950"/>
    <lineage>
        <taxon>Eukaryota</taxon>
        <taxon>Metazoa</taxon>
        <taxon>Chordata</taxon>
        <taxon>Craniata</taxon>
        <taxon>Vertebrata</taxon>
        <taxon>Euteleostomi</taxon>
        <taxon>Actinopterygii</taxon>
        <taxon>Neopterygii</taxon>
        <taxon>Teleostei</taxon>
        <taxon>Clupei</taxon>
        <taxon>Clupeiformes</taxon>
        <taxon>Clupeoidei</taxon>
        <taxon>Clupeidae</taxon>
        <taxon>Clupea</taxon>
    </lineage>
</organism>
<evidence type="ECO:0000259" key="11">
    <source>
        <dbReference type="Pfam" id="PF12180"/>
    </source>
</evidence>
<evidence type="ECO:0000313" key="12">
    <source>
        <dbReference type="Proteomes" id="UP000515152"/>
    </source>
</evidence>
<dbReference type="InterPro" id="IPR022008">
    <property type="entry name" value="EABR"/>
</dbReference>
<dbReference type="Proteomes" id="UP000515152">
    <property type="component" value="Chromosome 23"/>
</dbReference>
<feature type="coiled-coil region" evidence="9">
    <location>
        <begin position="20"/>
        <end position="47"/>
    </location>
</feature>
<keyword evidence="12" id="KW-1185">Reference proteome</keyword>
<evidence type="ECO:0000256" key="3">
    <source>
        <dbReference type="ARBA" id="ARBA00004626"/>
    </source>
</evidence>
<dbReference type="GO" id="GO:0045184">
    <property type="term" value="P:establishment of protein localization"/>
    <property type="evidence" value="ECO:0007669"/>
    <property type="project" value="TreeGrafter"/>
</dbReference>
<feature type="domain" description="TSG101 and ALIX binding" evidence="11">
    <location>
        <begin position="163"/>
        <end position="196"/>
    </location>
</feature>
<gene>
    <name evidence="13" type="primary">cep55l</name>
</gene>
<dbReference type="GO" id="GO:0090543">
    <property type="term" value="C:Flemming body"/>
    <property type="evidence" value="ECO:0007669"/>
    <property type="project" value="UniProtKB-SubCell"/>
</dbReference>
<feature type="coiled-coil region" evidence="9">
    <location>
        <begin position="406"/>
        <end position="433"/>
    </location>
</feature>
<feature type="compositionally biased region" description="Basic and acidic residues" evidence="10">
    <location>
        <begin position="232"/>
        <end position="245"/>
    </location>
</feature>
<dbReference type="GO" id="GO:0005814">
    <property type="term" value="C:centriole"/>
    <property type="evidence" value="ECO:0007669"/>
    <property type="project" value="UniProtKB-SubCell"/>
</dbReference>
<feature type="region of interest" description="Disordered" evidence="10">
    <location>
        <begin position="433"/>
        <end position="460"/>
    </location>
</feature>
<accession>A0A6P3VJ13</accession>
<keyword evidence="4" id="KW-0963">Cytoplasm</keyword>
<evidence type="ECO:0000313" key="13">
    <source>
        <dbReference type="RefSeq" id="XP_012672784.2"/>
    </source>
</evidence>
<evidence type="ECO:0000256" key="4">
    <source>
        <dbReference type="ARBA" id="ARBA00022490"/>
    </source>
</evidence>
<feature type="compositionally biased region" description="Low complexity" evidence="10">
    <location>
        <begin position="246"/>
        <end position="256"/>
    </location>
</feature>
<feature type="coiled-coil region" evidence="9">
    <location>
        <begin position="121"/>
        <end position="148"/>
    </location>
</feature>
<dbReference type="GO" id="GO:0051896">
    <property type="term" value="P:regulation of phosphatidylinositol 3-kinase/protein kinase B signal transduction"/>
    <property type="evidence" value="ECO:0007669"/>
    <property type="project" value="InterPro"/>
</dbReference>
<dbReference type="RefSeq" id="XP_012672784.2">
    <property type="nucleotide sequence ID" value="XM_012817330.3"/>
</dbReference>
<dbReference type="PANTHER" id="PTHR31838:SF1">
    <property type="entry name" value="CENTROSOMAL PROTEIN OF 55 KDA"/>
    <property type="match status" value="1"/>
</dbReference>
<comment type="subcellular location">
    <subcellularLocation>
        <location evidence="3">Cleavage furrow</location>
    </subcellularLocation>
    <subcellularLocation>
        <location evidence="1">Cytoplasm</location>
        <location evidence="1">Cytoskeleton</location>
        <location evidence="1">Microtubule organizing center</location>
        <location evidence="1">Centrosome</location>
        <location evidence="1">Centriole</location>
    </subcellularLocation>
    <subcellularLocation>
        <location evidence="2">Midbody</location>
        <location evidence="2">Midbody ring</location>
    </subcellularLocation>
</comment>
<evidence type="ECO:0000256" key="10">
    <source>
        <dbReference type="SAM" id="MobiDB-lite"/>
    </source>
</evidence>
<proteinExistence type="predicted"/>